<dbReference type="InterPro" id="IPR001882">
    <property type="entry name" value="Biotin_BS"/>
</dbReference>
<dbReference type="NCBIfam" id="TIGR00531">
    <property type="entry name" value="BCCP"/>
    <property type="match status" value="1"/>
</dbReference>
<comment type="function">
    <text evidence="8">This protein is a component of the acetyl coenzyme A carboxylase complex; first, biotin carboxylase catalyzes the carboxylation of the carrier protein and then the transcarboxylase transfers the carboxyl group to form malonyl-CoA.</text>
</comment>
<keyword evidence="7 8" id="KW-0092">Biotin</keyword>
<dbReference type="PANTHER" id="PTHR45266:SF3">
    <property type="entry name" value="OXALOACETATE DECARBOXYLASE ALPHA CHAIN"/>
    <property type="match status" value="1"/>
</dbReference>
<gene>
    <name evidence="10" type="primary">accB</name>
    <name evidence="10" type="ORF">IAD01_03830</name>
</gene>
<keyword evidence="4 8" id="KW-0276">Fatty acid metabolism</keyword>
<dbReference type="FunFam" id="2.40.50.100:FF:000003">
    <property type="entry name" value="Acetyl-CoA carboxylase biotin carboxyl carrier protein"/>
    <property type="match status" value="1"/>
</dbReference>
<dbReference type="Pfam" id="PF00364">
    <property type="entry name" value="Biotin_lipoyl"/>
    <property type="match status" value="1"/>
</dbReference>
<feature type="domain" description="Lipoyl-binding" evidence="9">
    <location>
        <begin position="63"/>
        <end position="139"/>
    </location>
</feature>
<dbReference type="PRINTS" id="PR01071">
    <property type="entry name" value="ACOABIOTINCC"/>
</dbReference>
<evidence type="ECO:0000313" key="10">
    <source>
        <dbReference type="EMBL" id="HIS24515.1"/>
    </source>
</evidence>
<evidence type="ECO:0000256" key="4">
    <source>
        <dbReference type="ARBA" id="ARBA00022832"/>
    </source>
</evidence>
<proteinExistence type="predicted"/>
<dbReference type="Proteomes" id="UP000823982">
    <property type="component" value="Unassembled WGS sequence"/>
</dbReference>
<dbReference type="InterPro" id="IPR001249">
    <property type="entry name" value="AcCoA_biotinCC"/>
</dbReference>
<dbReference type="EMBL" id="DVIR01000035">
    <property type="protein sequence ID" value="HIS24515.1"/>
    <property type="molecule type" value="Genomic_DNA"/>
</dbReference>
<reference evidence="10" key="2">
    <citation type="journal article" date="2021" name="PeerJ">
        <title>Extensive microbial diversity within the chicken gut microbiome revealed by metagenomics and culture.</title>
        <authorList>
            <person name="Gilroy R."/>
            <person name="Ravi A."/>
            <person name="Getino M."/>
            <person name="Pursley I."/>
            <person name="Horton D.L."/>
            <person name="Alikhan N.F."/>
            <person name="Baker D."/>
            <person name="Gharbi K."/>
            <person name="Hall N."/>
            <person name="Watson M."/>
            <person name="Adriaenssens E.M."/>
            <person name="Foster-Nyarko E."/>
            <person name="Jarju S."/>
            <person name="Secka A."/>
            <person name="Antonio M."/>
            <person name="Oren A."/>
            <person name="Chaudhuri R.R."/>
            <person name="La Ragione R."/>
            <person name="Hildebrand F."/>
            <person name="Pallen M.J."/>
        </authorList>
    </citation>
    <scope>NUCLEOTIDE SEQUENCE</scope>
    <source>
        <strain evidence="10">CHK157-1446</strain>
    </source>
</reference>
<dbReference type="GO" id="GO:0003989">
    <property type="term" value="F:acetyl-CoA carboxylase activity"/>
    <property type="evidence" value="ECO:0007669"/>
    <property type="project" value="InterPro"/>
</dbReference>
<dbReference type="SUPFAM" id="SSF51230">
    <property type="entry name" value="Single hybrid motif"/>
    <property type="match status" value="1"/>
</dbReference>
<dbReference type="PANTHER" id="PTHR45266">
    <property type="entry name" value="OXALOACETATE DECARBOXYLASE ALPHA CHAIN"/>
    <property type="match status" value="1"/>
</dbReference>
<dbReference type="PROSITE" id="PS50968">
    <property type="entry name" value="BIOTINYL_LIPOYL"/>
    <property type="match status" value="1"/>
</dbReference>
<evidence type="ECO:0000256" key="7">
    <source>
        <dbReference type="ARBA" id="ARBA00023267"/>
    </source>
</evidence>
<dbReference type="InterPro" id="IPR050709">
    <property type="entry name" value="Biotin_Carboxyl_Carrier/Decarb"/>
</dbReference>
<dbReference type="PROSITE" id="PS00188">
    <property type="entry name" value="BIOTIN"/>
    <property type="match status" value="1"/>
</dbReference>
<accession>A0A9D1END8</accession>
<dbReference type="AlphaFoldDB" id="A0A9D1END8"/>
<dbReference type="CDD" id="cd06850">
    <property type="entry name" value="biotinyl_domain"/>
    <property type="match status" value="1"/>
</dbReference>
<dbReference type="Gene3D" id="2.40.50.100">
    <property type="match status" value="1"/>
</dbReference>
<evidence type="ECO:0000256" key="6">
    <source>
        <dbReference type="ARBA" id="ARBA00023160"/>
    </source>
</evidence>
<evidence type="ECO:0000256" key="2">
    <source>
        <dbReference type="ARBA" id="ARBA00017562"/>
    </source>
</evidence>
<comment type="pathway">
    <text evidence="1 8">Lipid metabolism; fatty acid biosynthesis.</text>
</comment>
<protein>
    <recommendedName>
        <fullName evidence="2 8">Biotin carboxyl carrier protein of acetyl-CoA carboxylase</fullName>
    </recommendedName>
</protein>
<evidence type="ECO:0000313" key="11">
    <source>
        <dbReference type="Proteomes" id="UP000823982"/>
    </source>
</evidence>
<dbReference type="InterPro" id="IPR011053">
    <property type="entry name" value="Single_hybrid_motif"/>
</dbReference>
<keyword evidence="6 8" id="KW-0275">Fatty acid biosynthesis</keyword>
<keyword evidence="5 8" id="KW-0443">Lipid metabolism</keyword>
<keyword evidence="3 8" id="KW-0444">Lipid biosynthesis</keyword>
<evidence type="ECO:0000259" key="9">
    <source>
        <dbReference type="PROSITE" id="PS50968"/>
    </source>
</evidence>
<evidence type="ECO:0000256" key="5">
    <source>
        <dbReference type="ARBA" id="ARBA00023098"/>
    </source>
</evidence>
<evidence type="ECO:0000256" key="8">
    <source>
        <dbReference type="RuleBase" id="RU364072"/>
    </source>
</evidence>
<evidence type="ECO:0000256" key="1">
    <source>
        <dbReference type="ARBA" id="ARBA00005194"/>
    </source>
</evidence>
<evidence type="ECO:0000256" key="3">
    <source>
        <dbReference type="ARBA" id="ARBA00022516"/>
    </source>
</evidence>
<dbReference type="GO" id="GO:0009317">
    <property type="term" value="C:acetyl-CoA carboxylase complex"/>
    <property type="evidence" value="ECO:0007669"/>
    <property type="project" value="InterPro"/>
</dbReference>
<dbReference type="InterPro" id="IPR000089">
    <property type="entry name" value="Biotin_lipoyl"/>
</dbReference>
<name>A0A9D1END8_9FIRM</name>
<organism evidence="10 11">
    <name type="scientific">Candidatus Faeciplasma gallinarum</name>
    <dbReference type="NCBI Taxonomy" id="2840799"/>
    <lineage>
        <taxon>Bacteria</taxon>
        <taxon>Bacillati</taxon>
        <taxon>Bacillota</taxon>
        <taxon>Clostridia</taxon>
        <taxon>Eubacteriales</taxon>
        <taxon>Oscillospiraceae</taxon>
        <taxon>Oscillospiraceae incertae sedis</taxon>
        <taxon>Candidatus Faeciplasma</taxon>
    </lineage>
</organism>
<comment type="caution">
    <text evidence="10">The sequence shown here is derived from an EMBL/GenBank/DDBJ whole genome shotgun (WGS) entry which is preliminary data.</text>
</comment>
<sequence length="140" mass="15256">MNENDIRKYAQLMNELGLTALELKDGDKVVRLERTVTVAASPAQTAAAQPSQAAPAEPAEKDYISVRSPLVGVFYAAPAENVEPYVSIGDRVKKGQVLCIVEAMKLMNEITAEEDGVISEVCVTNGQLVEYGTELFRIKR</sequence>
<reference evidence="10" key="1">
    <citation type="submission" date="2020-10" db="EMBL/GenBank/DDBJ databases">
        <authorList>
            <person name="Gilroy R."/>
        </authorList>
    </citation>
    <scope>NUCLEOTIDE SEQUENCE</scope>
    <source>
        <strain evidence="10">CHK157-1446</strain>
    </source>
</reference>
<dbReference type="GO" id="GO:0006633">
    <property type="term" value="P:fatty acid biosynthetic process"/>
    <property type="evidence" value="ECO:0007669"/>
    <property type="project" value="UniProtKB-KW"/>
</dbReference>